<dbReference type="WBParaSite" id="MBELARI_LOCUS18699">
    <property type="protein sequence ID" value="MBELARI_LOCUS18699"/>
    <property type="gene ID" value="MBELARI_LOCUS18699"/>
</dbReference>
<evidence type="ECO:0000313" key="1">
    <source>
        <dbReference type="Proteomes" id="UP000887575"/>
    </source>
</evidence>
<protein>
    <submittedName>
        <fullName evidence="2">Uncharacterized protein</fullName>
    </submittedName>
</protein>
<name>A0AAF3EYC5_9BILA</name>
<organism evidence="1 2">
    <name type="scientific">Mesorhabditis belari</name>
    <dbReference type="NCBI Taxonomy" id="2138241"/>
    <lineage>
        <taxon>Eukaryota</taxon>
        <taxon>Metazoa</taxon>
        <taxon>Ecdysozoa</taxon>
        <taxon>Nematoda</taxon>
        <taxon>Chromadorea</taxon>
        <taxon>Rhabditida</taxon>
        <taxon>Rhabditina</taxon>
        <taxon>Rhabditomorpha</taxon>
        <taxon>Rhabditoidea</taxon>
        <taxon>Rhabditidae</taxon>
        <taxon>Mesorhabditinae</taxon>
        <taxon>Mesorhabditis</taxon>
    </lineage>
</organism>
<keyword evidence="1" id="KW-1185">Reference proteome</keyword>
<proteinExistence type="predicted"/>
<accession>A0AAF3EYC5</accession>
<reference evidence="2" key="1">
    <citation type="submission" date="2024-02" db="UniProtKB">
        <authorList>
            <consortium name="WormBaseParasite"/>
        </authorList>
    </citation>
    <scope>IDENTIFICATION</scope>
</reference>
<sequence length="102" mass="12062">MIVPTSIVVLLLVSELYIHYQRRRKTRRQRQRGVEWADYLNVQRHILTEIASGKSSSNYKAIVTAIMTIIKKTDERVIMRCHRLKTRDEKRHSRGIGTLLIF</sequence>
<dbReference type="Proteomes" id="UP000887575">
    <property type="component" value="Unassembled WGS sequence"/>
</dbReference>
<evidence type="ECO:0000313" key="2">
    <source>
        <dbReference type="WBParaSite" id="MBELARI_LOCUS18699"/>
    </source>
</evidence>
<dbReference type="AlphaFoldDB" id="A0AAF3EYC5"/>